<feature type="compositionally biased region" description="Pro residues" evidence="1">
    <location>
        <begin position="65"/>
        <end position="77"/>
    </location>
</feature>
<feature type="region of interest" description="Disordered" evidence="1">
    <location>
        <begin position="1"/>
        <end position="126"/>
    </location>
</feature>
<evidence type="ECO:0000256" key="1">
    <source>
        <dbReference type="SAM" id="MobiDB-lite"/>
    </source>
</evidence>
<evidence type="ECO:0000313" key="2">
    <source>
        <dbReference type="EMBL" id="KAF2494269.1"/>
    </source>
</evidence>
<feature type="compositionally biased region" description="Pro residues" evidence="1">
    <location>
        <begin position="1"/>
        <end position="11"/>
    </location>
</feature>
<name>A0A6A6QQ49_9PEZI</name>
<keyword evidence="3" id="KW-1185">Reference proteome</keyword>
<accession>A0A6A6QQ49</accession>
<proteinExistence type="predicted"/>
<feature type="compositionally biased region" description="Polar residues" evidence="1">
    <location>
        <begin position="86"/>
        <end position="102"/>
    </location>
</feature>
<protein>
    <submittedName>
        <fullName evidence="2">Uncharacterized protein</fullName>
    </submittedName>
</protein>
<sequence length="126" mass="13732">MAPPCLNPRPPSLTHFSSLTALGRQGGIRHPRGVQEPRLPHSPNLAIKKAEETDQNKEALSISEKPPPPSSYTPPNRPSVQLPPLNHNSLANPPDFSNSSSGIHAHTLPEKHHNNTHAAHEKNIED</sequence>
<feature type="compositionally biased region" description="Basic and acidic residues" evidence="1">
    <location>
        <begin position="48"/>
        <end position="57"/>
    </location>
</feature>
<evidence type="ECO:0000313" key="3">
    <source>
        <dbReference type="Proteomes" id="UP000799750"/>
    </source>
</evidence>
<reference evidence="2" key="1">
    <citation type="journal article" date="2020" name="Stud. Mycol.">
        <title>101 Dothideomycetes genomes: a test case for predicting lifestyles and emergence of pathogens.</title>
        <authorList>
            <person name="Haridas S."/>
            <person name="Albert R."/>
            <person name="Binder M."/>
            <person name="Bloem J."/>
            <person name="Labutti K."/>
            <person name="Salamov A."/>
            <person name="Andreopoulos B."/>
            <person name="Baker S."/>
            <person name="Barry K."/>
            <person name="Bills G."/>
            <person name="Bluhm B."/>
            <person name="Cannon C."/>
            <person name="Castanera R."/>
            <person name="Culley D."/>
            <person name="Daum C."/>
            <person name="Ezra D."/>
            <person name="Gonzalez J."/>
            <person name="Henrissat B."/>
            <person name="Kuo A."/>
            <person name="Liang C."/>
            <person name="Lipzen A."/>
            <person name="Lutzoni F."/>
            <person name="Magnuson J."/>
            <person name="Mondo S."/>
            <person name="Nolan M."/>
            <person name="Ohm R."/>
            <person name="Pangilinan J."/>
            <person name="Park H.-J."/>
            <person name="Ramirez L."/>
            <person name="Alfaro M."/>
            <person name="Sun H."/>
            <person name="Tritt A."/>
            <person name="Yoshinaga Y."/>
            <person name="Zwiers L.-H."/>
            <person name="Turgeon B."/>
            <person name="Goodwin S."/>
            <person name="Spatafora J."/>
            <person name="Crous P."/>
            <person name="Grigoriev I."/>
        </authorList>
    </citation>
    <scope>NUCLEOTIDE SEQUENCE</scope>
    <source>
        <strain evidence="2">CBS 269.34</strain>
    </source>
</reference>
<dbReference type="AlphaFoldDB" id="A0A6A6QQ49"/>
<feature type="compositionally biased region" description="Basic and acidic residues" evidence="1">
    <location>
        <begin position="107"/>
        <end position="126"/>
    </location>
</feature>
<organism evidence="2 3">
    <name type="scientific">Lophium mytilinum</name>
    <dbReference type="NCBI Taxonomy" id="390894"/>
    <lineage>
        <taxon>Eukaryota</taxon>
        <taxon>Fungi</taxon>
        <taxon>Dikarya</taxon>
        <taxon>Ascomycota</taxon>
        <taxon>Pezizomycotina</taxon>
        <taxon>Dothideomycetes</taxon>
        <taxon>Pleosporomycetidae</taxon>
        <taxon>Mytilinidiales</taxon>
        <taxon>Mytilinidiaceae</taxon>
        <taxon>Lophium</taxon>
    </lineage>
</organism>
<dbReference type="Proteomes" id="UP000799750">
    <property type="component" value="Unassembled WGS sequence"/>
</dbReference>
<gene>
    <name evidence="2" type="ORF">BU16DRAFT_69205</name>
</gene>
<dbReference type="EMBL" id="MU004191">
    <property type="protein sequence ID" value="KAF2494269.1"/>
    <property type="molecule type" value="Genomic_DNA"/>
</dbReference>